<evidence type="ECO:0000259" key="1">
    <source>
        <dbReference type="PROSITE" id="PS51832"/>
    </source>
</evidence>
<comment type="caution">
    <text evidence="2">The sequence shown here is derived from an EMBL/GenBank/DDBJ whole genome shotgun (WGS) entry which is preliminary data.</text>
</comment>
<dbReference type="EMBL" id="DRBC01000250">
    <property type="protein sequence ID" value="HDN84927.1"/>
    <property type="molecule type" value="Genomic_DNA"/>
</dbReference>
<dbReference type="InterPro" id="IPR037522">
    <property type="entry name" value="HD_GYP_dom"/>
</dbReference>
<dbReference type="PANTHER" id="PTHR45228:SF1">
    <property type="entry name" value="CYCLIC DI-GMP PHOSPHODIESTERASE TM_0186"/>
    <property type="match status" value="1"/>
</dbReference>
<dbReference type="PROSITE" id="PS51832">
    <property type="entry name" value="HD_GYP"/>
    <property type="match status" value="1"/>
</dbReference>
<name>A0A7V0QSD7_UNCAE</name>
<dbReference type="InterPro" id="IPR052020">
    <property type="entry name" value="Cyclic_di-GMP/3'3'-cGAMP_PDE"/>
</dbReference>
<feature type="non-terminal residue" evidence="2">
    <location>
        <position position="1"/>
    </location>
</feature>
<dbReference type="Pfam" id="PF13487">
    <property type="entry name" value="HD_5"/>
    <property type="match status" value="1"/>
</dbReference>
<reference evidence="2" key="1">
    <citation type="journal article" date="2020" name="mSystems">
        <title>Genome- and Community-Level Interaction Insights into Carbon Utilization and Element Cycling Functions of Hydrothermarchaeota in Hydrothermal Sediment.</title>
        <authorList>
            <person name="Zhou Z."/>
            <person name="Liu Y."/>
            <person name="Xu W."/>
            <person name="Pan J."/>
            <person name="Luo Z.H."/>
            <person name="Li M."/>
        </authorList>
    </citation>
    <scope>NUCLEOTIDE SEQUENCE [LARGE SCALE GENOMIC DNA]</scope>
    <source>
        <strain evidence="2">HyVt-219</strain>
    </source>
</reference>
<dbReference type="AlphaFoldDB" id="A0A7V0QSD7"/>
<evidence type="ECO:0000313" key="2">
    <source>
        <dbReference type="EMBL" id="HDN84927.1"/>
    </source>
</evidence>
<gene>
    <name evidence="2" type="ORF">ENG47_04135</name>
</gene>
<organism evidence="2">
    <name type="scientific">Aerophobetes bacterium</name>
    <dbReference type="NCBI Taxonomy" id="2030807"/>
    <lineage>
        <taxon>Bacteria</taxon>
        <taxon>Candidatus Aerophobota</taxon>
    </lineage>
</organism>
<feature type="domain" description="HD-GYP" evidence="1">
    <location>
        <begin position="1"/>
        <end position="106"/>
    </location>
</feature>
<dbReference type="SUPFAM" id="SSF109604">
    <property type="entry name" value="HD-domain/PDEase-like"/>
    <property type="match status" value="1"/>
</dbReference>
<protein>
    <submittedName>
        <fullName evidence="2">HD domain-containing protein</fullName>
    </submittedName>
</protein>
<accession>A0A7V0QSD7</accession>
<proteinExistence type="predicted"/>
<dbReference type="CDD" id="cd00077">
    <property type="entry name" value="HDc"/>
    <property type="match status" value="1"/>
</dbReference>
<dbReference type="PANTHER" id="PTHR45228">
    <property type="entry name" value="CYCLIC DI-GMP PHOSPHODIESTERASE TM_0186-RELATED"/>
    <property type="match status" value="1"/>
</dbReference>
<sequence length="106" mass="12359">GYQILQPITFLKEGLVIVLYHHERYDGKGYPKGLKGKQIPFPARLFTIIDAYDAMTTKRCYRDKLSPEEAIKEITRQKDKQFDPSLVDLLIPHFMTLKQDGYLDNL</sequence>
<dbReference type="Gene3D" id="1.10.3210.10">
    <property type="entry name" value="Hypothetical protein af1432"/>
    <property type="match status" value="1"/>
</dbReference>
<dbReference type="InterPro" id="IPR003607">
    <property type="entry name" value="HD/PDEase_dom"/>
</dbReference>
<dbReference type="Proteomes" id="UP000885660">
    <property type="component" value="Unassembled WGS sequence"/>
</dbReference>